<dbReference type="GO" id="GO:0016491">
    <property type="term" value="F:oxidoreductase activity"/>
    <property type="evidence" value="ECO:0007669"/>
    <property type="project" value="UniProtKB-KW"/>
</dbReference>
<dbReference type="SUPFAM" id="SSF56003">
    <property type="entry name" value="Molybdenum cofactor-binding domain"/>
    <property type="match status" value="1"/>
</dbReference>
<dbReference type="Pfam" id="PF02738">
    <property type="entry name" value="MoCoBD_1"/>
    <property type="match status" value="1"/>
</dbReference>
<comment type="caution">
    <text evidence="4">The sequence shown here is derived from an EMBL/GenBank/DDBJ whole genome shotgun (WGS) entry which is preliminary data.</text>
</comment>
<dbReference type="InterPro" id="IPR000674">
    <property type="entry name" value="Ald_Oxase/Xan_DH_a/b"/>
</dbReference>
<evidence type="ECO:0000256" key="1">
    <source>
        <dbReference type="ARBA" id="ARBA00022505"/>
    </source>
</evidence>
<keyword evidence="1" id="KW-0500">Molybdenum</keyword>
<dbReference type="OrthoDB" id="9759099at2"/>
<evidence type="ECO:0000313" key="5">
    <source>
        <dbReference type="Proteomes" id="UP000315343"/>
    </source>
</evidence>
<dbReference type="PANTHER" id="PTHR11908">
    <property type="entry name" value="XANTHINE DEHYDROGENASE"/>
    <property type="match status" value="1"/>
</dbReference>
<name>A0A562J2E3_9FIRM</name>
<evidence type="ECO:0000259" key="3">
    <source>
        <dbReference type="SMART" id="SM01008"/>
    </source>
</evidence>
<protein>
    <submittedName>
        <fullName evidence="4">4-hydroxybenzoyl-CoA reductase subunit alpha</fullName>
    </submittedName>
</protein>
<dbReference type="Pfam" id="PF01315">
    <property type="entry name" value="Ald_Xan_dh_C"/>
    <property type="match status" value="1"/>
</dbReference>
<dbReference type="RefSeq" id="WP_145086636.1">
    <property type="nucleotide sequence ID" value="NZ_VLKH01000014.1"/>
</dbReference>
<dbReference type="Proteomes" id="UP000315343">
    <property type="component" value="Unassembled WGS sequence"/>
</dbReference>
<dbReference type="InterPro" id="IPR016208">
    <property type="entry name" value="Ald_Oxase/xanthine_DH-like"/>
</dbReference>
<dbReference type="AlphaFoldDB" id="A0A562J2E3"/>
<accession>A0A562J2E3</accession>
<dbReference type="Gene3D" id="3.30.365.10">
    <property type="entry name" value="Aldehyde oxidase/xanthine dehydrogenase, molybdopterin binding domain"/>
    <property type="match status" value="4"/>
</dbReference>
<dbReference type="InterPro" id="IPR037165">
    <property type="entry name" value="AldOxase/xan_DH_Mopterin-bd_sf"/>
</dbReference>
<dbReference type="InterPro" id="IPR036856">
    <property type="entry name" value="Ald_Oxase/Xan_DH_a/b_sf"/>
</dbReference>
<gene>
    <name evidence="4" type="ORF">LY60_03471</name>
</gene>
<dbReference type="Pfam" id="PF20256">
    <property type="entry name" value="MoCoBD_2"/>
    <property type="match status" value="1"/>
</dbReference>
<proteinExistence type="predicted"/>
<dbReference type="SMART" id="SM01008">
    <property type="entry name" value="Ald_Xan_dh_C"/>
    <property type="match status" value="1"/>
</dbReference>
<dbReference type="GO" id="GO:0005506">
    <property type="term" value="F:iron ion binding"/>
    <property type="evidence" value="ECO:0007669"/>
    <property type="project" value="InterPro"/>
</dbReference>
<organism evidence="4 5">
    <name type="scientific">Sedimentibacter saalensis</name>
    <dbReference type="NCBI Taxonomy" id="130788"/>
    <lineage>
        <taxon>Bacteria</taxon>
        <taxon>Bacillati</taxon>
        <taxon>Bacillota</taxon>
        <taxon>Tissierellia</taxon>
        <taxon>Sedimentibacter</taxon>
    </lineage>
</organism>
<dbReference type="InterPro" id="IPR008274">
    <property type="entry name" value="AldOxase/xan_DH_MoCoBD1"/>
</dbReference>
<sequence length="784" mass="86150">MGKMYEVSNKYNNYKEYQREFTEVGRSIPRLDGPAKVTGKVQYTDDLVLPRMAYGKILRSPHAHANIKSIDYSEALKLDGVLAVITGEDCPIPYGIVPHNANEHALAVGKVRNWGEGVAAVAALDEATAEKALELIKVEYEVLEAIVDPREAVKRDDLRIHENHPNNIAYEGTQVYGDPEKALAESDFIIEKEFYSSYVNHGFIETQSAISDFDPNTGKLHMYATCQVPHYTHQQLAKVLEMPMNKIRITVPLIGGGFGGKGVASQADFCSALLSRKIGKPVKITYERSEVFATNNGRHPCYMKFKMGFDKDGKITAVDFNNLMDGGAYSGWGIVVLFYTASMVHIPYMVPNVKFDGKRVFTNKPTCGAHRGLGGVQPRFAMEQMLDEAAEHFGMSPYAIRKLNAVESGYTAKSMMYVPHSEYKKCLDEAVEKSGFLEKQGKLPYGKGIGISGGYYISGTSYTLYLSYKPHTVATIKIDEENGVTLFCGATDIGQGVDTVMAQMAAETLGVKTEDVKIIPRDTEISTFDLGTFASRLTFATGWAIRQAAEKINAELFPVAASILKCRGDEIAVKDGYFYSIYEREGKKGRNREVLWTDVVTMYIESNGPLTCSGQFTPPRRKGIQQGGNIGHSPTFGFSAQVAEVDIDLETGKVNVVKITEAGDCGQPINPMSVEGQVHGSIQMGLGQALYEEMQIAPDGRFLNPSLHDYKMPTIRDMPKIDANIVEAYDPSAPYGGKESGEGPIQPTAPAIFNAVYDAIGVRFTEMPLTPEKVLNAIKAQKAK</sequence>
<feature type="domain" description="Aldehyde oxidase/xanthine dehydrogenase a/b hammerhead" evidence="3">
    <location>
        <begin position="38"/>
        <end position="144"/>
    </location>
</feature>
<keyword evidence="5" id="KW-1185">Reference proteome</keyword>
<reference evidence="4 5" key="1">
    <citation type="submission" date="2019-07" db="EMBL/GenBank/DDBJ databases">
        <title>Genomic Encyclopedia of Type Strains, Phase I: the one thousand microbial genomes (KMG-I) project.</title>
        <authorList>
            <person name="Kyrpides N."/>
        </authorList>
    </citation>
    <scope>NUCLEOTIDE SEQUENCE [LARGE SCALE GENOMIC DNA]</scope>
    <source>
        <strain evidence="4 5">DSM 13558</strain>
    </source>
</reference>
<evidence type="ECO:0000313" key="4">
    <source>
        <dbReference type="EMBL" id="TWH76995.1"/>
    </source>
</evidence>
<keyword evidence="2" id="KW-0560">Oxidoreductase</keyword>
<dbReference type="PANTHER" id="PTHR11908:SF132">
    <property type="entry name" value="ALDEHYDE OXIDASE 1-RELATED"/>
    <property type="match status" value="1"/>
</dbReference>
<dbReference type="SUPFAM" id="SSF54665">
    <property type="entry name" value="CO dehydrogenase molybdoprotein N-domain-like"/>
    <property type="match status" value="1"/>
</dbReference>
<dbReference type="Gene3D" id="3.90.1170.50">
    <property type="entry name" value="Aldehyde oxidase/xanthine dehydrogenase, a/b hammerhead"/>
    <property type="match status" value="1"/>
</dbReference>
<dbReference type="EMBL" id="VLKH01000014">
    <property type="protein sequence ID" value="TWH76995.1"/>
    <property type="molecule type" value="Genomic_DNA"/>
</dbReference>
<evidence type="ECO:0000256" key="2">
    <source>
        <dbReference type="ARBA" id="ARBA00023002"/>
    </source>
</evidence>
<dbReference type="InterPro" id="IPR046867">
    <property type="entry name" value="AldOxase/xan_DH_MoCoBD2"/>
</dbReference>